<feature type="compositionally biased region" description="Acidic residues" evidence="2">
    <location>
        <begin position="60"/>
        <end position="81"/>
    </location>
</feature>
<keyword evidence="3" id="KW-0812">Transmembrane</keyword>
<evidence type="ECO:0000256" key="3">
    <source>
        <dbReference type="SAM" id="Phobius"/>
    </source>
</evidence>
<evidence type="ECO:0000256" key="2">
    <source>
        <dbReference type="SAM" id="MobiDB-lite"/>
    </source>
</evidence>
<name>A0ABW0FJG3_9MICO</name>
<dbReference type="GeneID" id="303297780"/>
<keyword evidence="3" id="KW-0472">Membrane</keyword>
<feature type="domain" description="DUF4352" evidence="4">
    <location>
        <begin position="112"/>
        <end position="200"/>
    </location>
</feature>
<proteinExistence type="predicted"/>
<keyword evidence="6" id="KW-1185">Reference proteome</keyword>
<evidence type="ECO:0000256" key="1">
    <source>
        <dbReference type="ARBA" id="ARBA00022729"/>
    </source>
</evidence>
<sequence length="208" mass="21320">MNTPFGIPSTRQRTSRTPLVVALGCGCALLAMLVLVGGGTGIYFLAQGPDDAPPTSTQEPTDDPAEDPTGEPTDDPTDDPTLEPTADPADGALVTLSASGTGEGTTLDADGEKLTSKNGKFVGTTVTIENEGDETIGLDLDNFLFHGDDGSTYELRYGAFSTSGPQIAPGETATADVYVDVSEDTVLESVSYSDPVGTGGEAIELPLT</sequence>
<keyword evidence="1" id="KW-0732">Signal</keyword>
<dbReference type="Pfam" id="PF11611">
    <property type="entry name" value="DUF4352"/>
    <property type="match status" value="1"/>
</dbReference>
<feature type="transmembrane region" description="Helical" evidence="3">
    <location>
        <begin position="20"/>
        <end position="46"/>
    </location>
</feature>
<gene>
    <name evidence="5" type="ORF">ACFPK8_16760</name>
</gene>
<evidence type="ECO:0000313" key="6">
    <source>
        <dbReference type="Proteomes" id="UP001595937"/>
    </source>
</evidence>
<organism evidence="5 6">
    <name type="scientific">Brachybacterium tyrofermentans</name>
    <dbReference type="NCBI Taxonomy" id="47848"/>
    <lineage>
        <taxon>Bacteria</taxon>
        <taxon>Bacillati</taxon>
        <taxon>Actinomycetota</taxon>
        <taxon>Actinomycetes</taxon>
        <taxon>Micrococcales</taxon>
        <taxon>Dermabacteraceae</taxon>
        <taxon>Brachybacterium</taxon>
    </lineage>
</organism>
<dbReference type="InterPro" id="IPR029050">
    <property type="entry name" value="Immunoprotect_excell_Ig-like"/>
</dbReference>
<dbReference type="EMBL" id="JBHSLN010000086">
    <property type="protein sequence ID" value="MFC5299168.1"/>
    <property type="molecule type" value="Genomic_DNA"/>
</dbReference>
<dbReference type="Gene3D" id="2.60.40.1240">
    <property type="match status" value="1"/>
</dbReference>
<evidence type="ECO:0000313" key="5">
    <source>
        <dbReference type="EMBL" id="MFC5299168.1"/>
    </source>
</evidence>
<dbReference type="InterPro" id="IPR029051">
    <property type="entry name" value="DUF4352"/>
</dbReference>
<comment type="caution">
    <text evidence="5">The sequence shown here is derived from an EMBL/GenBank/DDBJ whole genome shotgun (WGS) entry which is preliminary data.</text>
</comment>
<evidence type="ECO:0000259" key="4">
    <source>
        <dbReference type="Pfam" id="PF11611"/>
    </source>
</evidence>
<keyword evidence="3" id="KW-1133">Transmembrane helix</keyword>
<dbReference type="Proteomes" id="UP001595937">
    <property type="component" value="Unassembled WGS sequence"/>
</dbReference>
<dbReference type="RefSeq" id="WP_193116565.1">
    <property type="nucleotide sequence ID" value="NZ_BAAAIR010000042.1"/>
</dbReference>
<protein>
    <submittedName>
        <fullName evidence="5">DUF4352 domain-containing protein</fullName>
    </submittedName>
</protein>
<accession>A0ABW0FJG3</accession>
<reference evidence="6" key="1">
    <citation type="journal article" date="2019" name="Int. J. Syst. Evol. Microbiol.">
        <title>The Global Catalogue of Microorganisms (GCM) 10K type strain sequencing project: providing services to taxonomists for standard genome sequencing and annotation.</title>
        <authorList>
            <consortium name="The Broad Institute Genomics Platform"/>
            <consortium name="The Broad Institute Genome Sequencing Center for Infectious Disease"/>
            <person name="Wu L."/>
            <person name="Ma J."/>
        </authorList>
    </citation>
    <scope>NUCLEOTIDE SEQUENCE [LARGE SCALE GENOMIC DNA]</scope>
    <source>
        <strain evidence="6">CGMCC 1.16455</strain>
    </source>
</reference>
<feature type="region of interest" description="Disordered" evidence="2">
    <location>
        <begin position="47"/>
        <end position="112"/>
    </location>
</feature>